<dbReference type="Pfam" id="PF09250">
    <property type="entry name" value="Prim-Pol"/>
    <property type="match status" value="1"/>
</dbReference>
<sequence>MELEKKKMIMLDRFNVMPVKSKKPLVSWQNLIDHEQTLAERNRVLEGGTDIGVICGPVSRLFVLDDDGSKELKNHHIPRTATVNTPRGGRHYYFKWVPELDDKVTTGTDVFGEAKKAGQKGADSRGHGGYVVWYGWENPPNLIPFARPPQWLINYLPNKKNTRKIADRPTTAQIVSSIKEGNRNDSFTKVAGSLRARGYSVEVMFEILKPKAREVHFPEEELYAVCRSIGRYKPNTVDRPSDEAVISTTQVLSEKLHTEWFVDPQLISKQSVTFLAGLPEAGKTWMLMDLALALATGARWLGLYPCKRLRTIYLDQERSRASTVERFNALIKGRNLTPDQLDDTLLIKPQSRFKLNAARSFESFDRLLTAFRPDVVLIDSFKKIHSNNELSSQDMQALFTRVEELKDKYECAFVFIHHETKSVISRRSEKFSVKSTDAAGTIDLQQTAEHFFNVVEASSGSMLYHTKNNLGLKGPPHVVKIVDLLPDRSKIAVEAY</sequence>
<dbReference type="Pfam" id="PF08708">
    <property type="entry name" value="PriCT_1"/>
    <property type="match status" value="1"/>
</dbReference>
<dbReference type="InterPro" id="IPR015330">
    <property type="entry name" value="DNA_primase/pol_bifunc_N"/>
</dbReference>
<feature type="domain" description="DNA primase/polymerase bifunctional N-terminal" evidence="2">
    <location>
        <begin position="7"/>
        <end position="152"/>
    </location>
</feature>
<proteinExistence type="predicted"/>
<organism evidence="3">
    <name type="scientific">marine sediment metagenome</name>
    <dbReference type="NCBI Taxonomy" id="412755"/>
    <lineage>
        <taxon>unclassified sequences</taxon>
        <taxon>metagenomes</taxon>
        <taxon>ecological metagenomes</taxon>
    </lineage>
</organism>
<dbReference type="SMART" id="SM00942">
    <property type="entry name" value="PriCT_1"/>
    <property type="match status" value="1"/>
</dbReference>
<evidence type="ECO:0008006" key="4">
    <source>
        <dbReference type="Google" id="ProtNLM"/>
    </source>
</evidence>
<dbReference type="SUPFAM" id="SSF56747">
    <property type="entry name" value="Prim-pol domain"/>
    <property type="match status" value="1"/>
</dbReference>
<name>A0A0F9K343_9ZZZZ</name>
<dbReference type="SUPFAM" id="SSF52540">
    <property type="entry name" value="P-loop containing nucleoside triphosphate hydrolases"/>
    <property type="match status" value="1"/>
</dbReference>
<dbReference type="Gene3D" id="3.40.50.300">
    <property type="entry name" value="P-loop containing nucleotide triphosphate hydrolases"/>
    <property type="match status" value="1"/>
</dbReference>
<protein>
    <recommendedName>
        <fullName evidence="4">DNA primase/polymerase bifunctional N-terminal domain-containing protein</fullName>
    </recommendedName>
</protein>
<evidence type="ECO:0000313" key="3">
    <source>
        <dbReference type="EMBL" id="KKM76474.1"/>
    </source>
</evidence>
<dbReference type="CDD" id="cd04859">
    <property type="entry name" value="Prim_Pol"/>
    <property type="match status" value="1"/>
</dbReference>
<dbReference type="Pfam" id="PF13481">
    <property type="entry name" value="AAA_25"/>
    <property type="match status" value="1"/>
</dbReference>
<dbReference type="InterPro" id="IPR014820">
    <property type="entry name" value="PriCT_1"/>
</dbReference>
<comment type="caution">
    <text evidence="3">The sequence shown here is derived from an EMBL/GenBank/DDBJ whole genome shotgun (WGS) entry which is preliminary data.</text>
</comment>
<reference evidence="3" key="1">
    <citation type="journal article" date="2015" name="Nature">
        <title>Complex archaea that bridge the gap between prokaryotes and eukaryotes.</title>
        <authorList>
            <person name="Spang A."/>
            <person name="Saw J.H."/>
            <person name="Jorgensen S.L."/>
            <person name="Zaremba-Niedzwiedzka K."/>
            <person name="Martijn J."/>
            <person name="Lind A.E."/>
            <person name="van Eijk R."/>
            <person name="Schleper C."/>
            <person name="Guy L."/>
            <person name="Ettema T.J."/>
        </authorList>
    </citation>
    <scope>NUCLEOTIDE SEQUENCE</scope>
</reference>
<dbReference type="EMBL" id="LAZR01008803">
    <property type="protein sequence ID" value="KKM76474.1"/>
    <property type="molecule type" value="Genomic_DNA"/>
</dbReference>
<feature type="domain" description="Primase C-terminal 1" evidence="1">
    <location>
        <begin position="172"/>
        <end position="235"/>
    </location>
</feature>
<accession>A0A0F9K343</accession>
<evidence type="ECO:0000259" key="1">
    <source>
        <dbReference type="SMART" id="SM00942"/>
    </source>
</evidence>
<evidence type="ECO:0000259" key="2">
    <source>
        <dbReference type="SMART" id="SM00943"/>
    </source>
</evidence>
<dbReference type="AlphaFoldDB" id="A0A0F9K343"/>
<gene>
    <name evidence="3" type="ORF">LCGC14_1379760</name>
</gene>
<dbReference type="SMART" id="SM00943">
    <property type="entry name" value="Prim-Pol"/>
    <property type="match status" value="1"/>
</dbReference>
<dbReference type="InterPro" id="IPR027417">
    <property type="entry name" value="P-loop_NTPase"/>
</dbReference>